<evidence type="ECO:0000256" key="6">
    <source>
        <dbReference type="ARBA" id="ARBA00022801"/>
    </source>
</evidence>
<evidence type="ECO:0000256" key="4">
    <source>
        <dbReference type="ARBA" id="ARBA00012381"/>
    </source>
</evidence>
<sequence>MTETYEALDWLALSRGTLDRMGERRRDEAWLAAAWDDPRTRVLVVEQGKALVRPGPALVLLGREETPEGERYLLGADEDGVAYFAVSAPLPAVEGTEPADLRKVGAALSDRDAGLLTQAVGLQNWHGTHTHCPRCGALTTLASAGHTRICTVDGSEHFPRTDPAVIMLVQDGERILLASGFRWPENRVSILAGFVEPGESLEQAVAREVWEEVGVTVRDCHYLGSQPWPLPRSLMLGFFATADPGQEPRVDGEEIRGARWYTREELKAATEAEEIFLPGRVSIARQLIERWYGGSLPGDW</sequence>
<keyword evidence="5" id="KW-0479">Metal-binding</keyword>
<evidence type="ECO:0000256" key="8">
    <source>
        <dbReference type="ARBA" id="ARBA00023027"/>
    </source>
</evidence>
<evidence type="ECO:0000256" key="2">
    <source>
        <dbReference type="ARBA" id="ARBA00001947"/>
    </source>
</evidence>
<name>A0ABP8TJ83_9ACTN</name>
<comment type="similarity">
    <text evidence="3">Belongs to the Nudix hydrolase family. NudC subfamily.</text>
</comment>
<reference evidence="12" key="1">
    <citation type="journal article" date="2019" name="Int. J. Syst. Evol. Microbiol.">
        <title>The Global Catalogue of Microorganisms (GCM) 10K type strain sequencing project: providing services to taxonomists for standard genome sequencing and annotation.</title>
        <authorList>
            <consortium name="The Broad Institute Genomics Platform"/>
            <consortium name="The Broad Institute Genome Sequencing Center for Infectious Disease"/>
            <person name="Wu L."/>
            <person name="Ma J."/>
        </authorList>
    </citation>
    <scope>NUCLEOTIDE SEQUENCE [LARGE SCALE GENOMIC DNA]</scope>
    <source>
        <strain evidence="12">JCM 17938</strain>
    </source>
</reference>
<gene>
    <name evidence="11" type="primary">nudC</name>
    <name evidence="11" type="ORF">GCM10023195_30680</name>
</gene>
<comment type="cofactor">
    <cofactor evidence="1">
        <name>Mg(2+)</name>
        <dbReference type="ChEBI" id="CHEBI:18420"/>
    </cofactor>
</comment>
<dbReference type="InterPro" id="IPR049734">
    <property type="entry name" value="NudC-like_C"/>
</dbReference>
<dbReference type="SUPFAM" id="SSF55811">
    <property type="entry name" value="Nudix"/>
    <property type="match status" value="1"/>
</dbReference>
<dbReference type="InterPro" id="IPR015797">
    <property type="entry name" value="NUDIX_hydrolase-like_dom_sf"/>
</dbReference>
<dbReference type="PANTHER" id="PTHR42904:SF6">
    <property type="entry name" value="NAD-CAPPED RNA HYDROLASE NUDT12"/>
    <property type="match status" value="1"/>
</dbReference>
<dbReference type="NCBIfam" id="NF001299">
    <property type="entry name" value="PRK00241.1"/>
    <property type="match status" value="1"/>
</dbReference>
<evidence type="ECO:0000256" key="7">
    <source>
        <dbReference type="ARBA" id="ARBA00022842"/>
    </source>
</evidence>
<keyword evidence="7" id="KW-0460">Magnesium</keyword>
<proteinExistence type="inferred from homology"/>
<evidence type="ECO:0000313" key="12">
    <source>
        <dbReference type="Proteomes" id="UP001500212"/>
    </source>
</evidence>
<keyword evidence="8" id="KW-0520">NAD</keyword>
<evidence type="ECO:0000256" key="1">
    <source>
        <dbReference type="ARBA" id="ARBA00001946"/>
    </source>
</evidence>
<dbReference type="Gene3D" id="3.90.79.20">
    <property type="match status" value="1"/>
</dbReference>
<dbReference type="Pfam" id="PF00293">
    <property type="entry name" value="NUDIX"/>
    <property type="match status" value="1"/>
</dbReference>
<protein>
    <recommendedName>
        <fullName evidence="4">NAD(+) diphosphatase</fullName>
        <ecNumber evidence="4">3.6.1.22</ecNumber>
    </recommendedName>
</protein>
<dbReference type="InterPro" id="IPR050241">
    <property type="entry name" value="NAD-cap_RNA_hydrolase_NudC"/>
</dbReference>
<comment type="caution">
    <text evidence="11">The sequence shown here is derived from an EMBL/GenBank/DDBJ whole genome shotgun (WGS) entry which is preliminary data.</text>
</comment>
<dbReference type="EC" id="3.6.1.22" evidence="4"/>
<dbReference type="PANTHER" id="PTHR42904">
    <property type="entry name" value="NUDIX HYDROLASE, NUDC SUBFAMILY"/>
    <property type="match status" value="1"/>
</dbReference>
<evidence type="ECO:0000256" key="9">
    <source>
        <dbReference type="ARBA" id="ARBA00023679"/>
    </source>
</evidence>
<evidence type="ECO:0000313" key="11">
    <source>
        <dbReference type="EMBL" id="GAA4607954.1"/>
    </source>
</evidence>
<comment type="catalytic activity">
    <reaction evidence="9">
        <text>a 5'-end NAD(+)-phospho-ribonucleoside in mRNA + H2O = a 5'-end phospho-adenosine-phospho-ribonucleoside in mRNA + beta-nicotinamide D-ribonucleotide + 2 H(+)</text>
        <dbReference type="Rhea" id="RHEA:60876"/>
        <dbReference type="Rhea" id="RHEA-COMP:15698"/>
        <dbReference type="Rhea" id="RHEA-COMP:15719"/>
        <dbReference type="ChEBI" id="CHEBI:14649"/>
        <dbReference type="ChEBI" id="CHEBI:15377"/>
        <dbReference type="ChEBI" id="CHEBI:15378"/>
        <dbReference type="ChEBI" id="CHEBI:144029"/>
        <dbReference type="ChEBI" id="CHEBI:144051"/>
    </reaction>
    <physiologicalReaction direction="left-to-right" evidence="9">
        <dbReference type="Rhea" id="RHEA:60877"/>
    </physiologicalReaction>
</comment>
<keyword evidence="12" id="KW-1185">Reference proteome</keyword>
<dbReference type="PROSITE" id="PS00893">
    <property type="entry name" value="NUDIX_BOX"/>
    <property type="match status" value="1"/>
</dbReference>
<dbReference type="EMBL" id="BAABHJ010000008">
    <property type="protein sequence ID" value="GAA4607954.1"/>
    <property type="molecule type" value="Genomic_DNA"/>
</dbReference>
<keyword evidence="6" id="KW-0378">Hydrolase</keyword>
<accession>A0ABP8TJ83</accession>
<comment type="cofactor">
    <cofactor evidence="2">
        <name>Zn(2+)</name>
        <dbReference type="ChEBI" id="CHEBI:29105"/>
    </cofactor>
</comment>
<dbReference type="InterPro" id="IPR020084">
    <property type="entry name" value="NUDIX_hydrolase_CS"/>
</dbReference>
<dbReference type="InterPro" id="IPR015376">
    <property type="entry name" value="Znr_NADH_PPase"/>
</dbReference>
<evidence type="ECO:0000259" key="10">
    <source>
        <dbReference type="PROSITE" id="PS51462"/>
    </source>
</evidence>
<feature type="domain" description="Nudix hydrolase" evidence="10">
    <location>
        <begin position="159"/>
        <end position="283"/>
    </location>
</feature>
<dbReference type="Pfam" id="PF09297">
    <property type="entry name" value="Zn_ribbon_NUD"/>
    <property type="match status" value="1"/>
</dbReference>
<organism evidence="11 12">
    <name type="scientific">Actinoallomurus liliacearum</name>
    <dbReference type="NCBI Taxonomy" id="1080073"/>
    <lineage>
        <taxon>Bacteria</taxon>
        <taxon>Bacillati</taxon>
        <taxon>Actinomycetota</taxon>
        <taxon>Actinomycetes</taxon>
        <taxon>Streptosporangiales</taxon>
        <taxon>Thermomonosporaceae</taxon>
        <taxon>Actinoallomurus</taxon>
    </lineage>
</organism>
<evidence type="ECO:0000256" key="5">
    <source>
        <dbReference type="ARBA" id="ARBA00022723"/>
    </source>
</evidence>
<dbReference type="InterPro" id="IPR015375">
    <property type="entry name" value="NADH_PPase-like_N"/>
</dbReference>
<dbReference type="PROSITE" id="PS51462">
    <property type="entry name" value="NUDIX"/>
    <property type="match status" value="1"/>
</dbReference>
<dbReference type="Gene3D" id="3.90.79.10">
    <property type="entry name" value="Nucleoside Triphosphate Pyrophosphohydrolase"/>
    <property type="match status" value="1"/>
</dbReference>
<dbReference type="Proteomes" id="UP001500212">
    <property type="component" value="Unassembled WGS sequence"/>
</dbReference>
<dbReference type="CDD" id="cd03429">
    <property type="entry name" value="NUDIX_NADH_pyrophosphatase_Nudt13"/>
    <property type="match status" value="1"/>
</dbReference>
<evidence type="ECO:0000256" key="3">
    <source>
        <dbReference type="ARBA" id="ARBA00009595"/>
    </source>
</evidence>
<dbReference type="Pfam" id="PF09296">
    <property type="entry name" value="NUDIX-like"/>
    <property type="match status" value="1"/>
</dbReference>
<dbReference type="InterPro" id="IPR000086">
    <property type="entry name" value="NUDIX_hydrolase_dom"/>
</dbReference>